<evidence type="ECO:0000256" key="1">
    <source>
        <dbReference type="ARBA" id="ARBA00004059"/>
    </source>
</evidence>
<feature type="transmembrane region" description="Helical" evidence="19">
    <location>
        <begin position="6"/>
        <end position="28"/>
    </location>
</feature>
<feature type="transmembrane region" description="Helical" evidence="19">
    <location>
        <begin position="85"/>
        <end position="109"/>
    </location>
</feature>
<feature type="domain" description="NADH:quinone oxidoreductase/Mrp antiporter transmembrane" evidence="20">
    <location>
        <begin position="141"/>
        <end position="442"/>
    </location>
</feature>
<feature type="transmembrane region" description="Helical" evidence="19">
    <location>
        <begin position="327"/>
        <end position="348"/>
    </location>
</feature>
<feature type="transmembrane region" description="Helical" evidence="19">
    <location>
        <begin position="260"/>
        <end position="278"/>
    </location>
</feature>
<dbReference type="GO" id="GO:0015990">
    <property type="term" value="P:electron transport coupled proton transport"/>
    <property type="evidence" value="ECO:0007669"/>
    <property type="project" value="TreeGrafter"/>
</dbReference>
<keyword evidence="8 19" id="KW-0812">Transmembrane</keyword>
<comment type="similarity">
    <text evidence="3 19">Belongs to the complex I subunit 5 family.</text>
</comment>
<dbReference type="GO" id="GO:0003954">
    <property type="term" value="F:NADH dehydrogenase activity"/>
    <property type="evidence" value="ECO:0007669"/>
    <property type="project" value="TreeGrafter"/>
</dbReference>
<dbReference type="InterPro" id="IPR001750">
    <property type="entry name" value="ND/Mrp_TM"/>
</dbReference>
<evidence type="ECO:0000256" key="3">
    <source>
        <dbReference type="ARBA" id="ARBA00008200"/>
    </source>
</evidence>
<keyword evidence="12" id="KW-1278">Translocase</keyword>
<evidence type="ECO:0000259" key="20">
    <source>
        <dbReference type="Pfam" id="PF00361"/>
    </source>
</evidence>
<feature type="transmembrane region" description="Helical" evidence="19">
    <location>
        <begin position="284"/>
        <end position="306"/>
    </location>
</feature>
<organism evidence="23">
    <name type="scientific">Reynaudia filiformis</name>
    <dbReference type="NCBI Taxonomy" id="1056896"/>
    <lineage>
        <taxon>Eukaryota</taxon>
        <taxon>Viridiplantae</taxon>
        <taxon>Streptophyta</taxon>
        <taxon>Embryophyta</taxon>
        <taxon>Tracheophyta</taxon>
        <taxon>Spermatophyta</taxon>
        <taxon>Magnoliopsida</taxon>
        <taxon>Liliopsida</taxon>
        <taxon>Poales</taxon>
        <taxon>Poaceae</taxon>
        <taxon>PACMAD clade</taxon>
        <taxon>Panicoideae</taxon>
        <taxon>Andropogonodae</taxon>
        <taxon>Paspaleae</taxon>
        <taxon>Paspaleae incertae sedis</taxon>
        <taxon>Reynaudia</taxon>
    </lineage>
</organism>
<evidence type="ECO:0000256" key="16">
    <source>
        <dbReference type="ARBA" id="ARBA00023136"/>
    </source>
</evidence>
<dbReference type="GO" id="GO:0008137">
    <property type="term" value="F:NADH dehydrogenase (ubiquinone) activity"/>
    <property type="evidence" value="ECO:0007669"/>
    <property type="project" value="InterPro"/>
</dbReference>
<sequence>MEHTYQYAWLIPFLPLPVIMSMGFGLFLIPTATKNLRRIWAFPSILLLSIAMIFSVHLSIQQINGSSIYQYLWSWTINNDFSLEFGYLIDPLTSIMLILITTVGILVLIYSDDYMSHDEGYLRFFIYISFFNTSMVGLVTSSNLIQIYFFWELVGMCSYLLIGFWFTRPIAASACQKAFVTNRVGDFGLLLGILGFFWITGSLEFRDLFKIANNWIPNNGINSLFTTLCAFLLFLGAVAKSAQFPLHVWLPDAMEGPTPISALIHAATMVAAGIFLLARLLPLFISLPLIMSFISLVGTITLFLGATLALAQRDIKRSLAYSTMSQLGYMMLALGIGSYQAALFHLITHAYSKALLFLGSGSVIHSMEPLVGYSPDKSQNMVLMGGLRKYVPITRTTFLCGTLSLCGIPPLACFWSKDEILSNSWLYSPFFGIIASFTAGLTAFYMFRIYLLTFDGYLRVHFQNYSSINEGSLYSISLWGKSISKGVNRDFVLSTMKSGVSFFSKNIPQIPDNTRNKMGFFSTPFGAGAKNTFVYPHETGNTMLFPLLILLLFTLFVGSIGIHFDNGLKDNGISELTILSKWLIPSINFFQKISNSSINSYEFITNAISSVSLAIFGLFIAYIFYGSAYSFFQNLNFINSFVKIKRNPKKNFFDEVKKKIYSWSYNRGYIDVFYTRVFILGIRGLAELTHFFDKGVIDGITNGVGLASFCIGEEIRYVGGGRISSYLFFFLCYVSLFLFFIP</sequence>
<feature type="transmembrane region" description="Helical" evidence="19">
    <location>
        <begin position="723"/>
        <end position="741"/>
    </location>
</feature>
<feature type="domain" description="NADH-Ubiquinone oxidoreductase (complex I) chain 5 N-terminal" evidence="21">
    <location>
        <begin position="75"/>
        <end position="125"/>
    </location>
</feature>
<protein>
    <recommendedName>
        <fullName evidence="5 19">NAD(P)H-quinone oxidoreductase subunit 5, chloroplastic</fullName>
        <ecNumber evidence="19">7.1.1.-</ecNumber>
    </recommendedName>
    <alternativeName>
        <fullName evidence="19">NADH-plastoquinone oxidoreductase subunit 5</fullName>
    </alternativeName>
</protein>
<dbReference type="GO" id="GO:0048038">
    <property type="term" value="F:quinone binding"/>
    <property type="evidence" value="ECO:0007669"/>
    <property type="project" value="UniProtKB-KW"/>
</dbReference>
<dbReference type="Gene3D" id="1.20.5.2700">
    <property type="match status" value="1"/>
</dbReference>
<keyword evidence="16 19" id="KW-0472">Membrane</keyword>
<comment type="catalytic activity">
    <reaction evidence="17 19">
        <text>a plastoquinone + NADPH + (n+1) H(+)(in) = a plastoquinol + NADP(+) + n H(+)(out)</text>
        <dbReference type="Rhea" id="RHEA:42612"/>
        <dbReference type="Rhea" id="RHEA-COMP:9561"/>
        <dbReference type="Rhea" id="RHEA-COMP:9562"/>
        <dbReference type="ChEBI" id="CHEBI:15378"/>
        <dbReference type="ChEBI" id="CHEBI:17757"/>
        <dbReference type="ChEBI" id="CHEBI:57783"/>
        <dbReference type="ChEBI" id="CHEBI:58349"/>
        <dbReference type="ChEBI" id="CHEBI:62192"/>
    </reaction>
</comment>
<keyword evidence="15 19" id="KW-0793">Thylakoid</keyword>
<evidence type="ECO:0000256" key="17">
    <source>
        <dbReference type="ARBA" id="ARBA00047726"/>
    </source>
</evidence>
<evidence type="ECO:0000256" key="9">
    <source>
        <dbReference type="ARBA" id="ARBA00022719"/>
    </source>
</evidence>
<evidence type="ECO:0000256" key="19">
    <source>
        <dbReference type="RuleBase" id="RU364062"/>
    </source>
</evidence>
<evidence type="ECO:0000256" key="12">
    <source>
        <dbReference type="ARBA" id="ARBA00022967"/>
    </source>
</evidence>
<feature type="transmembrane region" description="Helical" evidence="19">
    <location>
        <begin position="40"/>
        <end position="60"/>
    </location>
</feature>
<dbReference type="EMBL" id="MK593560">
    <property type="protein sequence ID" value="QFR18844.1"/>
    <property type="molecule type" value="Genomic_DNA"/>
</dbReference>
<evidence type="ECO:0000256" key="13">
    <source>
        <dbReference type="ARBA" id="ARBA00022989"/>
    </source>
</evidence>
<dbReference type="InterPro" id="IPR018393">
    <property type="entry name" value="NADHpl_OxRdtase_5_subgr"/>
</dbReference>
<keyword evidence="13 19" id="KW-1133">Transmembrane helix</keyword>
<keyword evidence="6 19" id="KW-0813">Transport</keyword>
<evidence type="ECO:0000256" key="6">
    <source>
        <dbReference type="ARBA" id="ARBA00022448"/>
    </source>
</evidence>
<dbReference type="PANTHER" id="PTHR42829">
    <property type="entry name" value="NADH-UBIQUINONE OXIDOREDUCTASE CHAIN 5"/>
    <property type="match status" value="1"/>
</dbReference>
<dbReference type="NCBIfam" id="TIGR01974">
    <property type="entry name" value="NDH_I_L"/>
    <property type="match status" value="1"/>
</dbReference>
<proteinExistence type="inferred from homology"/>
<dbReference type="PANTHER" id="PTHR42829:SF2">
    <property type="entry name" value="NADH-UBIQUINONE OXIDOREDUCTASE CHAIN 5"/>
    <property type="match status" value="1"/>
</dbReference>
<reference evidence="23" key="1">
    <citation type="journal article" date="2019" name="Syst. Biol.">
        <title>Continued Adaptation of C4 Photosynthesis After an Initial Burst of Changes in the Andropogoneae Grasses.</title>
        <authorList>
            <person name="Bianconi M.E."/>
            <person name="Hackel J."/>
            <person name="Vorontsova M.S."/>
            <person name="Alberti A."/>
            <person name="Arthan W."/>
            <person name="Burke S.V."/>
            <person name="Duvall M.R."/>
            <person name="Kellogg E.A."/>
            <person name="Lavergne S."/>
            <person name="McKain M.R."/>
            <person name="Meunier A."/>
            <person name="Osborne C.P."/>
            <person name="traiperm P."/>
            <person name="Christin P.-A."/>
            <person name="Besnard G."/>
        </authorList>
    </citation>
    <scope>NUCLEOTIDE SEQUENCE</scope>
</reference>
<geneLocation type="chloroplast" evidence="23"/>
<dbReference type="Pfam" id="PF00361">
    <property type="entry name" value="Proton_antipo_M"/>
    <property type="match status" value="1"/>
</dbReference>
<dbReference type="GO" id="GO:0042773">
    <property type="term" value="P:ATP synthesis coupled electron transport"/>
    <property type="evidence" value="ECO:0007669"/>
    <property type="project" value="InterPro"/>
</dbReference>
<feature type="transmembrane region" description="Helical" evidence="19">
    <location>
        <begin position="121"/>
        <end position="139"/>
    </location>
</feature>
<dbReference type="PRINTS" id="PR01435">
    <property type="entry name" value="NPOXDRDTASE5"/>
</dbReference>
<feature type="transmembrane region" description="Helical" evidence="19">
    <location>
        <begin position="603"/>
        <end position="625"/>
    </location>
</feature>
<evidence type="ECO:0000259" key="22">
    <source>
        <dbReference type="Pfam" id="PF01010"/>
    </source>
</evidence>
<evidence type="ECO:0000256" key="2">
    <source>
        <dbReference type="ARBA" id="ARBA00004454"/>
    </source>
</evidence>
<evidence type="ECO:0000256" key="15">
    <source>
        <dbReference type="ARBA" id="ARBA00023078"/>
    </source>
</evidence>
<dbReference type="InterPro" id="IPR001516">
    <property type="entry name" value="Proton_antipo_N"/>
</dbReference>
<evidence type="ECO:0000256" key="8">
    <source>
        <dbReference type="ARBA" id="ARBA00022692"/>
    </source>
</evidence>
<keyword evidence="19 23" id="KW-0934">Plastid</keyword>
<comment type="function">
    <text evidence="1 19">NDH shuttles electrons from NAD(P)H:plastoquinone, via FMN and iron-sulfur (Fe-S) centers, to quinones in the photosynthetic chain and possibly in a chloroplast respiratory chain. The immediate electron acceptor for the enzyme in this species is believed to be plastoquinone. Couples the redox reaction to proton translocation, and thus conserves the redox energy in a proton gradient.</text>
</comment>
<feature type="domain" description="NADH:ubiquinone/plastoquinone oxidoreductase chloroplast chain 5 C-terminal" evidence="22">
    <location>
        <begin position="448"/>
        <end position="693"/>
    </location>
</feature>
<evidence type="ECO:0000256" key="4">
    <source>
        <dbReference type="ARBA" id="ARBA00011199"/>
    </source>
</evidence>
<gene>
    <name evidence="19 23" type="primary">ndhF</name>
</gene>
<feature type="transmembrane region" description="Helical" evidence="19">
    <location>
        <begin position="179"/>
        <end position="200"/>
    </location>
</feature>
<evidence type="ECO:0000256" key="10">
    <source>
        <dbReference type="ARBA" id="ARBA00022857"/>
    </source>
</evidence>
<comment type="subcellular location">
    <subcellularLocation>
        <location evidence="2 19">Plastid</location>
        <location evidence="2 19">Chloroplast thylakoid membrane</location>
        <topology evidence="2 19">Multi-pass membrane protein</topology>
    </subcellularLocation>
</comment>
<dbReference type="Pfam" id="PF00662">
    <property type="entry name" value="Proton_antipo_N"/>
    <property type="match status" value="1"/>
</dbReference>
<dbReference type="InterPro" id="IPR003945">
    <property type="entry name" value="NU5C-like"/>
</dbReference>
<feature type="transmembrane region" description="Helical" evidence="19">
    <location>
        <begin position="424"/>
        <end position="447"/>
    </location>
</feature>
<dbReference type="Pfam" id="PF01010">
    <property type="entry name" value="Proton_antipo_C"/>
    <property type="match status" value="1"/>
</dbReference>
<keyword evidence="7 19" id="KW-0150">Chloroplast</keyword>
<evidence type="ECO:0000256" key="7">
    <source>
        <dbReference type="ARBA" id="ARBA00022528"/>
    </source>
</evidence>
<keyword evidence="9 19" id="KW-0874">Quinone</keyword>
<evidence type="ECO:0000256" key="18">
    <source>
        <dbReference type="ARBA" id="ARBA00048026"/>
    </source>
</evidence>
<evidence type="ECO:0000256" key="11">
    <source>
        <dbReference type="ARBA" id="ARBA00022957"/>
    </source>
</evidence>
<dbReference type="EC" id="7.1.1.-" evidence="19"/>
<accession>A0A5P8LRU9</accession>
<dbReference type="PRINTS" id="PR01434">
    <property type="entry name" value="NADHDHGNASE5"/>
</dbReference>
<comment type="subunit">
    <text evidence="4 19">NDH is composed of at least 16 different subunits, 5 of which are encoded in the nucleus.</text>
</comment>
<dbReference type="NCBIfam" id="NF005141">
    <property type="entry name" value="PRK06590.1"/>
    <property type="match status" value="1"/>
</dbReference>
<keyword evidence="14 19" id="KW-0520">NAD</keyword>
<evidence type="ECO:0000313" key="23">
    <source>
        <dbReference type="EMBL" id="QFR18844.1"/>
    </source>
</evidence>
<feature type="transmembrane region" description="Helical" evidence="19">
    <location>
        <begin position="220"/>
        <end position="239"/>
    </location>
</feature>
<feature type="transmembrane region" description="Helical" evidence="19">
    <location>
        <begin position="145"/>
        <end position="167"/>
    </location>
</feature>
<dbReference type="GO" id="GO:0009535">
    <property type="term" value="C:chloroplast thylakoid membrane"/>
    <property type="evidence" value="ECO:0007669"/>
    <property type="project" value="UniProtKB-SubCell"/>
</dbReference>
<comment type="catalytic activity">
    <reaction evidence="18 19">
        <text>a plastoquinone + NADH + (n+1) H(+)(in) = a plastoquinol + NAD(+) + n H(+)(out)</text>
        <dbReference type="Rhea" id="RHEA:42608"/>
        <dbReference type="Rhea" id="RHEA-COMP:9561"/>
        <dbReference type="Rhea" id="RHEA-COMP:9562"/>
        <dbReference type="ChEBI" id="CHEBI:15378"/>
        <dbReference type="ChEBI" id="CHEBI:17757"/>
        <dbReference type="ChEBI" id="CHEBI:57540"/>
        <dbReference type="ChEBI" id="CHEBI:57945"/>
        <dbReference type="ChEBI" id="CHEBI:62192"/>
    </reaction>
</comment>
<name>A0A5P8LRU9_9POAL</name>
<dbReference type="InterPro" id="IPR002128">
    <property type="entry name" value="NADH_UbQ_OxRdtase_chlpt_su5_C"/>
</dbReference>
<keyword evidence="10 19" id="KW-0521">NADP</keyword>
<feature type="transmembrane region" description="Helical" evidence="19">
    <location>
        <begin position="544"/>
        <end position="564"/>
    </location>
</feature>
<evidence type="ECO:0000259" key="21">
    <source>
        <dbReference type="Pfam" id="PF00662"/>
    </source>
</evidence>
<evidence type="ECO:0000256" key="14">
    <source>
        <dbReference type="ARBA" id="ARBA00023027"/>
    </source>
</evidence>
<dbReference type="AlphaFoldDB" id="A0A5P8LRU9"/>
<evidence type="ECO:0000256" key="5">
    <source>
        <dbReference type="ARBA" id="ARBA00018648"/>
    </source>
</evidence>
<keyword evidence="11 19" id="KW-0618">Plastoquinone</keyword>